<feature type="domain" description="Serine aminopeptidase S33" evidence="1">
    <location>
        <begin position="19"/>
        <end position="229"/>
    </location>
</feature>
<organism evidence="2 3">
    <name type="scientific">Candidatus Nanopelagicus abundans</name>
    <dbReference type="NCBI Taxonomy" id="1884916"/>
    <lineage>
        <taxon>Bacteria</taxon>
        <taxon>Bacillati</taxon>
        <taxon>Actinomycetota</taxon>
        <taxon>Actinomycetes</taxon>
        <taxon>Candidatus Nanopelagicales</taxon>
        <taxon>Candidatus Nanopelagicaceae</taxon>
        <taxon>Candidatus Nanopelagicus</taxon>
    </lineage>
</organism>
<sequence length="369" mass="41274">MNSIPNSAGFNLTGGKIGVLVLHGFTGSPVSIAPWANYLNTLGYTVSAPCLPGHGSSWQQMNKTTWQDWYKAAEQELLELQKNCDRVFIAGFSMGGALALRLCQIRSSEVEGLLLLNPSIHDRRLFLKLTPFLKHFISSVKKGPTDIAAPNPIKHAYHRTPLKAFDSLRKLWQIVERDLYLIDLPIMVAYSINDHAVDPENSMTVIDNIFSVDIREVIFENSYHNVAIDYDCEQLNAESKLFIQDVLSGELKRGSDFNETDLVDAEFDSIVSGLSLDESSPTTYLDELDGIYEVERFKPPNPHRFILNKNQRLSLVGLTSSLVYLLAYNLTDFEVLGLWPVVIGVSASVANLIWDTARKDDDYEDGATL</sequence>
<name>A0A249L454_9ACTN</name>
<evidence type="ECO:0000313" key="2">
    <source>
        <dbReference type="EMBL" id="ASY23764.1"/>
    </source>
</evidence>
<dbReference type="InterPro" id="IPR051044">
    <property type="entry name" value="MAG_DAG_Lipase"/>
</dbReference>
<dbReference type="EMBL" id="CP016779">
    <property type="protein sequence ID" value="ASY23764.1"/>
    <property type="molecule type" value="Genomic_DNA"/>
</dbReference>
<dbReference type="InterPro" id="IPR022742">
    <property type="entry name" value="Hydrolase_4"/>
</dbReference>
<evidence type="ECO:0000313" key="3">
    <source>
        <dbReference type="Proteomes" id="UP000217210"/>
    </source>
</evidence>
<evidence type="ECO:0000259" key="1">
    <source>
        <dbReference type="Pfam" id="PF12146"/>
    </source>
</evidence>
<dbReference type="OrthoDB" id="9786110at2"/>
<dbReference type="Gene3D" id="3.40.50.1820">
    <property type="entry name" value="alpha/beta hydrolase"/>
    <property type="match status" value="1"/>
</dbReference>
<dbReference type="AlphaFoldDB" id="A0A249L454"/>
<dbReference type="PANTHER" id="PTHR11614">
    <property type="entry name" value="PHOSPHOLIPASE-RELATED"/>
    <property type="match status" value="1"/>
</dbReference>
<accession>A0A249L454</accession>
<dbReference type="Pfam" id="PF12146">
    <property type="entry name" value="Hydrolase_4"/>
    <property type="match status" value="1"/>
</dbReference>
<dbReference type="KEGG" id="nab:B1sIIB91_02365"/>
<proteinExistence type="predicted"/>
<dbReference type="InterPro" id="IPR029058">
    <property type="entry name" value="AB_hydrolase_fold"/>
</dbReference>
<dbReference type="Proteomes" id="UP000217210">
    <property type="component" value="Chromosome"/>
</dbReference>
<reference evidence="2 3" key="1">
    <citation type="submission" date="2016-07" db="EMBL/GenBank/DDBJ databases">
        <title>High microdiversification within the ubiquitous acI lineage of Actinobacteria.</title>
        <authorList>
            <person name="Neuenschwander S.M."/>
            <person name="Salcher M."/>
            <person name="Ghai R."/>
            <person name="Pernthaler J."/>
        </authorList>
    </citation>
    <scope>NUCLEOTIDE SEQUENCE [LARGE SCALE GENOMIC DNA]</scope>
    <source>
        <strain evidence="2">MMS-IIB-91</strain>
    </source>
</reference>
<keyword evidence="3" id="KW-1185">Reference proteome</keyword>
<protein>
    <submittedName>
        <fullName evidence="2">Carboxylesterase</fullName>
    </submittedName>
</protein>
<dbReference type="RefSeq" id="WP_095688038.1">
    <property type="nucleotide sequence ID" value="NZ_CP016779.1"/>
</dbReference>
<gene>
    <name evidence="2" type="ORF">B1sIIB91_02365</name>
</gene>
<dbReference type="SUPFAM" id="SSF53474">
    <property type="entry name" value="alpha/beta-Hydrolases"/>
    <property type="match status" value="1"/>
</dbReference>